<keyword evidence="1" id="KW-0812">Transmembrane</keyword>
<dbReference type="RefSeq" id="WP_089065695.1">
    <property type="nucleotide sequence ID" value="NZ_CP022316.1"/>
</dbReference>
<name>A0A220UEC4_9MICO</name>
<feature type="transmembrane region" description="Helical" evidence="1">
    <location>
        <begin position="22"/>
        <end position="41"/>
    </location>
</feature>
<gene>
    <name evidence="2" type="ORF">CFK39_12220</name>
</gene>
<feature type="transmembrane region" description="Helical" evidence="1">
    <location>
        <begin position="48"/>
        <end position="69"/>
    </location>
</feature>
<keyword evidence="1" id="KW-0472">Membrane</keyword>
<evidence type="ECO:0000313" key="2">
    <source>
        <dbReference type="EMBL" id="ASK66455.1"/>
    </source>
</evidence>
<keyword evidence="1" id="KW-1133">Transmembrane helix</keyword>
<evidence type="ECO:0000256" key="1">
    <source>
        <dbReference type="SAM" id="Phobius"/>
    </source>
</evidence>
<dbReference type="Proteomes" id="UP000198398">
    <property type="component" value="Chromosome"/>
</dbReference>
<dbReference type="KEGG" id="brv:CFK39_12220"/>
<reference evidence="3" key="1">
    <citation type="submission" date="2017-07" db="EMBL/GenBank/DDBJ databases">
        <title>Brachybacterium sp. VR2415.</title>
        <authorList>
            <person name="Tak E.J."/>
            <person name="Bae J.-W."/>
        </authorList>
    </citation>
    <scope>NUCLEOTIDE SEQUENCE [LARGE SCALE GENOMIC DNA]</scope>
    <source>
        <strain evidence="3">VR2415</strain>
    </source>
</reference>
<proteinExistence type="predicted"/>
<accession>A0A220UEC4</accession>
<sequence>MRPRQFVDPLAERLLELRKVSATHWLLWALGAGATLLALLLRLDGIGLLAHLGTVVLAAVVAAGLLVQFRSPDSNVGLLPPGAILLSLLVQDELSFLRAAGIGIALLIAHCAFALAATLPVHGVLAVSAWHLALRALLPVLVLSLLGGLIVLGLSPLTLGPWMLVVGTVAAITLFLILLPRSR</sequence>
<evidence type="ECO:0000313" key="3">
    <source>
        <dbReference type="Proteomes" id="UP000198398"/>
    </source>
</evidence>
<organism evidence="2 3">
    <name type="scientific">Brachybacterium avium</name>
    <dbReference type="NCBI Taxonomy" id="2017485"/>
    <lineage>
        <taxon>Bacteria</taxon>
        <taxon>Bacillati</taxon>
        <taxon>Actinomycetota</taxon>
        <taxon>Actinomycetes</taxon>
        <taxon>Micrococcales</taxon>
        <taxon>Dermabacteraceae</taxon>
        <taxon>Brachybacterium</taxon>
    </lineage>
</organism>
<feature type="transmembrane region" description="Helical" evidence="1">
    <location>
        <begin position="132"/>
        <end position="154"/>
    </location>
</feature>
<dbReference type="EMBL" id="CP022316">
    <property type="protein sequence ID" value="ASK66455.1"/>
    <property type="molecule type" value="Genomic_DNA"/>
</dbReference>
<dbReference type="AlphaFoldDB" id="A0A220UEC4"/>
<protein>
    <submittedName>
        <fullName evidence="2">Uncharacterized protein</fullName>
    </submittedName>
</protein>
<feature type="transmembrane region" description="Helical" evidence="1">
    <location>
        <begin position="96"/>
        <end position="120"/>
    </location>
</feature>
<keyword evidence="3" id="KW-1185">Reference proteome</keyword>
<feature type="transmembrane region" description="Helical" evidence="1">
    <location>
        <begin position="160"/>
        <end position="179"/>
    </location>
</feature>